<reference evidence="2" key="3">
    <citation type="submission" date="2021-05" db="UniProtKB">
        <authorList>
            <consortium name="EnsemblPlants"/>
        </authorList>
    </citation>
    <scope>IDENTIFICATION</scope>
    <source>
        <strain evidence="2">cv. B73</strain>
    </source>
</reference>
<sequence>MAGVGEAAIEGGRPSVWRLADRRGQAGSNSGRDRFQTVDRRALRGRGPRLDRGRGSWRGRGGRFGGRSFLESDRRVIRDMPESSRGVVSSNAFDEDAKKRAADTVDDGALADGKGKKRREDLCCEICEGDHVPLDCQVYNGPKPHAILCGFGSGESGFFQIPNFGSKGLIPLKESSTAFITAKEGTITAELVKSELAHLIPVRWTWAVQSHANGFVVPFPSKVELQRMVAMKYVHAAYGKSIMVIQELEQKIEPVQHLEKAWVNIYGVPYEIRSFLPLWAVGTIIGATQKVDLRYTKRMGVVRLLVGVTNVDKIPESIDIVVGEGLYEIFFKIDKVCKDGVWSEYYYPSDKKDDYFESKDEDFDGLDNIQPKFDDTTKDTVMKDVSGSKVDNSSNVQHATQQNCDIRQTGVPSDFGSLAQSTESFIPHINTSSLDCPVALEKCLVAVNRTGGPSSYLASMVQLNEVSRTVGREGHVDADAFNLNTICHDYGKKAATPFVVVCTADASEGSVDANSICLNSIPGVPASAAAVYPISLEDINTDLNSVAIEFSPATNIHAAIPNVSVEQIHEHVRGAEHSVAQLTSPVGADGSGALVENFSLQGMETLISCIHAWTMVVVPSI</sequence>
<reference evidence="3" key="1">
    <citation type="journal article" date="2009" name="Science">
        <title>The B73 maize genome: complexity, diversity, and dynamics.</title>
        <authorList>
            <person name="Schnable P.S."/>
            <person name="Ware D."/>
            <person name="Fulton R.S."/>
            <person name="Stein J.C."/>
            <person name="Wei F."/>
            <person name="Pasternak S."/>
            <person name="Liang C."/>
            <person name="Zhang J."/>
            <person name="Fulton L."/>
            <person name="Graves T.A."/>
            <person name="Minx P."/>
            <person name="Reily A.D."/>
            <person name="Courtney L."/>
            <person name="Kruchowski S.S."/>
            <person name="Tomlinson C."/>
            <person name="Strong C."/>
            <person name="Delehaunty K."/>
            <person name="Fronick C."/>
            <person name="Courtney B."/>
            <person name="Rock S.M."/>
            <person name="Belter E."/>
            <person name="Du F."/>
            <person name="Kim K."/>
            <person name="Abbott R.M."/>
            <person name="Cotton M."/>
            <person name="Levy A."/>
            <person name="Marchetto P."/>
            <person name="Ochoa K."/>
            <person name="Jackson S.M."/>
            <person name="Gillam B."/>
            <person name="Chen W."/>
            <person name="Yan L."/>
            <person name="Higginbotham J."/>
            <person name="Cardenas M."/>
            <person name="Waligorski J."/>
            <person name="Applebaum E."/>
            <person name="Phelps L."/>
            <person name="Falcone J."/>
            <person name="Kanchi K."/>
            <person name="Thane T."/>
            <person name="Scimone A."/>
            <person name="Thane N."/>
            <person name="Henke J."/>
            <person name="Wang T."/>
            <person name="Ruppert J."/>
            <person name="Shah N."/>
            <person name="Rotter K."/>
            <person name="Hodges J."/>
            <person name="Ingenthron E."/>
            <person name="Cordes M."/>
            <person name="Kohlberg S."/>
            <person name="Sgro J."/>
            <person name="Delgado B."/>
            <person name="Mead K."/>
            <person name="Chinwalla A."/>
            <person name="Leonard S."/>
            <person name="Crouse K."/>
            <person name="Collura K."/>
            <person name="Kudrna D."/>
            <person name="Currie J."/>
            <person name="He R."/>
            <person name="Angelova A."/>
            <person name="Rajasekar S."/>
            <person name="Mueller T."/>
            <person name="Lomeli R."/>
            <person name="Scara G."/>
            <person name="Ko A."/>
            <person name="Delaney K."/>
            <person name="Wissotski M."/>
            <person name="Lopez G."/>
            <person name="Campos D."/>
            <person name="Braidotti M."/>
            <person name="Ashley E."/>
            <person name="Golser W."/>
            <person name="Kim H."/>
            <person name="Lee S."/>
            <person name="Lin J."/>
            <person name="Dujmic Z."/>
            <person name="Kim W."/>
            <person name="Talag J."/>
            <person name="Zuccolo A."/>
            <person name="Fan C."/>
            <person name="Sebastian A."/>
            <person name="Kramer M."/>
            <person name="Spiegel L."/>
            <person name="Nascimento L."/>
            <person name="Zutavern T."/>
            <person name="Miller B."/>
            <person name="Ambroise C."/>
            <person name="Muller S."/>
            <person name="Spooner W."/>
            <person name="Narechania A."/>
            <person name="Ren L."/>
            <person name="Wei S."/>
            <person name="Kumari S."/>
            <person name="Faga B."/>
            <person name="Levy M.J."/>
            <person name="McMahan L."/>
            <person name="Van Buren P."/>
            <person name="Vaughn M.W."/>
            <person name="Ying K."/>
            <person name="Yeh C.-T."/>
            <person name="Emrich S.J."/>
            <person name="Jia Y."/>
            <person name="Kalyanaraman A."/>
            <person name="Hsia A.-P."/>
            <person name="Barbazuk W.B."/>
            <person name="Baucom R.S."/>
            <person name="Brutnell T.P."/>
            <person name="Carpita N.C."/>
            <person name="Chaparro C."/>
            <person name="Chia J.-M."/>
            <person name="Deragon J.-M."/>
            <person name="Estill J.C."/>
            <person name="Fu Y."/>
            <person name="Jeddeloh J.A."/>
            <person name="Han Y."/>
            <person name="Lee H."/>
            <person name="Li P."/>
            <person name="Lisch D.R."/>
            <person name="Liu S."/>
            <person name="Liu Z."/>
            <person name="Nagel D.H."/>
            <person name="McCann M.C."/>
            <person name="SanMiguel P."/>
            <person name="Myers A.M."/>
            <person name="Nettleton D."/>
            <person name="Nguyen J."/>
            <person name="Penning B.W."/>
            <person name="Ponnala L."/>
            <person name="Schneider K.L."/>
            <person name="Schwartz D.C."/>
            <person name="Sharma A."/>
            <person name="Soderlund C."/>
            <person name="Springer N.M."/>
            <person name="Sun Q."/>
            <person name="Wang H."/>
            <person name="Waterman M."/>
            <person name="Westerman R."/>
            <person name="Wolfgruber T.K."/>
            <person name="Yang L."/>
            <person name="Yu Y."/>
            <person name="Zhang L."/>
            <person name="Zhou S."/>
            <person name="Zhu Q."/>
            <person name="Bennetzen J.L."/>
            <person name="Dawe R.K."/>
            <person name="Jiang J."/>
            <person name="Jiang N."/>
            <person name="Presting G.G."/>
            <person name="Wessler S.R."/>
            <person name="Aluru S."/>
            <person name="Martienssen R.A."/>
            <person name="Clifton S.W."/>
            <person name="McCombie W.R."/>
            <person name="Wing R.A."/>
            <person name="Wilson R.K."/>
        </authorList>
    </citation>
    <scope>NUCLEOTIDE SEQUENCE [LARGE SCALE GENOMIC DNA]</scope>
    <source>
        <strain evidence="3">cv. B73</strain>
    </source>
</reference>
<protein>
    <recommendedName>
        <fullName evidence="4">DUF4283 domain-containing protein</fullName>
    </recommendedName>
</protein>
<feature type="region of interest" description="Disordered" evidence="1">
    <location>
        <begin position="1"/>
        <end position="59"/>
    </location>
</feature>
<evidence type="ECO:0000256" key="1">
    <source>
        <dbReference type="SAM" id="MobiDB-lite"/>
    </source>
</evidence>
<dbReference type="EnsemblPlants" id="Zm00001eb216530_T001">
    <property type="protein sequence ID" value="Zm00001eb216530_P001"/>
    <property type="gene ID" value="Zm00001eb216530"/>
</dbReference>
<dbReference type="PANTHER" id="PTHR33170:SF50">
    <property type="entry name" value="DUF4283 DOMAIN-CONTAINING PROTEIN"/>
    <property type="match status" value="1"/>
</dbReference>
<evidence type="ECO:0000313" key="2">
    <source>
        <dbReference type="EnsemblPlants" id="Zm00001eb216530_P001"/>
    </source>
</evidence>
<evidence type="ECO:0008006" key="4">
    <source>
        <dbReference type="Google" id="ProtNLM"/>
    </source>
</evidence>
<dbReference type="Gramene" id="Zm00001eb216530_T001">
    <property type="protein sequence ID" value="Zm00001eb216530_P001"/>
    <property type="gene ID" value="Zm00001eb216530"/>
</dbReference>
<accession>A0A804P8S4</accession>
<dbReference type="Proteomes" id="UP000007305">
    <property type="component" value="Chromosome 5"/>
</dbReference>
<evidence type="ECO:0000313" key="3">
    <source>
        <dbReference type="Proteomes" id="UP000007305"/>
    </source>
</evidence>
<dbReference type="InParanoid" id="A0A804P8S4"/>
<name>A0A804P8S4_MAIZE</name>
<feature type="compositionally biased region" description="Basic and acidic residues" evidence="1">
    <location>
        <begin position="31"/>
        <end position="54"/>
    </location>
</feature>
<dbReference type="PANTHER" id="PTHR33170">
    <property type="entry name" value="DUF4283 DOMAIN-CONTAINING PROTEIN-RELATED"/>
    <property type="match status" value="1"/>
</dbReference>
<proteinExistence type="predicted"/>
<reference evidence="2" key="2">
    <citation type="submission" date="2019-07" db="EMBL/GenBank/DDBJ databases">
        <authorList>
            <person name="Seetharam A."/>
            <person name="Woodhouse M."/>
            <person name="Cannon E."/>
        </authorList>
    </citation>
    <scope>NUCLEOTIDE SEQUENCE [LARGE SCALE GENOMIC DNA]</scope>
    <source>
        <strain evidence="2">cv. B73</strain>
    </source>
</reference>
<keyword evidence="3" id="KW-1185">Reference proteome</keyword>
<dbReference type="AlphaFoldDB" id="A0A804P8S4"/>
<organism evidence="2 3">
    <name type="scientific">Zea mays</name>
    <name type="common">Maize</name>
    <dbReference type="NCBI Taxonomy" id="4577"/>
    <lineage>
        <taxon>Eukaryota</taxon>
        <taxon>Viridiplantae</taxon>
        <taxon>Streptophyta</taxon>
        <taxon>Embryophyta</taxon>
        <taxon>Tracheophyta</taxon>
        <taxon>Spermatophyta</taxon>
        <taxon>Magnoliopsida</taxon>
        <taxon>Liliopsida</taxon>
        <taxon>Poales</taxon>
        <taxon>Poaceae</taxon>
        <taxon>PACMAD clade</taxon>
        <taxon>Panicoideae</taxon>
        <taxon>Andropogonodae</taxon>
        <taxon>Andropogoneae</taxon>
        <taxon>Tripsacinae</taxon>
        <taxon>Zea</taxon>
    </lineage>
</organism>